<protein>
    <submittedName>
        <fullName evidence="1">Putative sensory transduction regulator</fullName>
    </submittedName>
</protein>
<dbReference type="GeneID" id="85485443"/>
<dbReference type="InterPro" id="IPR019660">
    <property type="entry name" value="Put_sensory_transdc_reg_YbjN"/>
</dbReference>
<accession>A0A1I0T843</accession>
<sequence length="184" mass="20856">MTTQDGTNDRAGTIERTAALIADVLADRELDHHRASATEFVVELPGERKLKTTTLLTVGNHGVRVEAFVCRKPDENFEGVYRYLLRRNRRLYGVHYTIDKIGDVYLVGRMSTHAVTGEEIDRVLGQVLEAADGDFNVLLELGFAASIRREWEWRVSRGESLHNLEAFRHLVEPQESTGGWPNPR</sequence>
<gene>
    <name evidence="1" type="ORF">SAMN05444374_104294</name>
</gene>
<dbReference type="RefSeq" id="WP_068362648.1">
    <property type="nucleotide sequence ID" value="NZ_FOJN01000004.1"/>
</dbReference>
<dbReference type="AlphaFoldDB" id="A0A1I0T843"/>
<dbReference type="Pfam" id="PF10722">
    <property type="entry name" value="YbjN"/>
    <property type="match status" value="1"/>
</dbReference>
<dbReference type="Gene3D" id="3.30.1460.10">
    <property type="match status" value="1"/>
</dbReference>
<evidence type="ECO:0000313" key="1">
    <source>
        <dbReference type="EMBL" id="SFA47945.1"/>
    </source>
</evidence>
<name>A0A1I0T843_9NOCA</name>
<proteinExistence type="predicted"/>
<dbReference type="OrthoDB" id="3212317at2"/>
<dbReference type="SUPFAM" id="SSF69635">
    <property type="entry name" value="Type III secretory system chaperone-like"/>
    <property type="match status" value="1"/>
</dbReference>
<evidence type="ECO:0000313" key="2">
    <source>
        <dbReference type="Proteomes" id="UP000182054"/>
    </source>
</evidence>
<organism evidence="1 2">
    <name type="scientific">Rhodococcoides kroppenstedtii</name>
    <dbReference type="NCBI Taxonomy" id="293050"/>
    <lineage>
        <taxon>Bacteria</taxon>
        <taxon>Bacillati</taxon>
        <taxon>Actinomycetota</taxon>
        <taxon>Actinomycetes</taxon>
        <taxon>Mycobacteriales</taxon>
        <taxon>Nocardiaceae</taxon>
        <taxon>Rhodococcoides</taxon>
    </lineage>
</organism>
<dbReference type="Proteomes" id="UP000182054">
    <property type="component" value="Unassembled WGS sequence"/>
</dbReference>
<reference evidence="1 2" key="1">
    <citation type="submission" date="2016-10" db="EMBL/GenBank/DDBJ databases">
        <authorList>
            <person name="de Groot N.N."/>
        </authorList>
    </citation>
    <scope>NUCLEOTIDE SEQUENCE [LARGE SCALE GENOMIC DNA]</scope>
    <source>
        <strain evidence="1 2">DSM 44908</strain>
    </source>
</reference>
<dbReference type="EMBL" id="FOJN01000004">
    <property type="protein sequence ID" value="SFA47945.1"/>
    <property type="molecule type" value="Genomic_DNA"/>
</dbReference>